<evidence type="ECO:0000313" key="2">
    <source>
        <dbReference type="EMBL" id="KAH8998532.1"/>
    </source>
</evidence>
<feature type="region of interest" description="Disordered" evidence="1">
    <location>
        <begin position="73"/>
        <end position="92"/>
    </location>
</feature>
<organism evidence="2 3">
    <name type="scientific">Lactarius akahatsu</name>
    <dbReference type="NCBI Taxonomy" id="416441"/>
    <lineage>
        <taxon>Eukaryota</taxon>
        <taxon>Fungi</taxon>
        <taxon>Dikarya</taxon>
        <taxon>Basidiomycota</taxon>
        <taxon>Agaricomycotina</taxon>
        <taxon>Agaricomycetes</taxon>
        <taxon>Russulales</taxon>
        <taxon>Russulaceae</taxon>
        <taxon>Lactarius</taxon>
    </lineage>
</organism>
<feature type="compositionally biased region" description="Basic residues" evidence="1">
    <location>
        <begin position="39"/>
        <end position="54"/>
    </location>
</feature>
<feature type="compositionally biased region" description="Polar residues" evidence="1">
    <location>
        <begin position="14"/>
        <end position="24"/>
    </location>
</feature>
<dbReference type="Proteomes" id="UP001201163">
    <property type="component" value="Unassembled WGS sequence"/>
</dbReference>
<feature type="compositionally biased region" description="Basic residues" evidence="1">
    <location>
        <begin position="1"/>
        <end position="13"/>
    </location>
</feature>
<feature type="compositionally biased region" description="Basic and acidic residues" evidence="1">
    <location>
        <begin position="75"/>
        <end position="92"/>
    </location>
</feature>
<feature type="region of interest" description="Disordered" evidence="1">
    <location>
        <begin position="1"/>
        <end position="67"/>
    </location>
</feature>
<gene>
    <name evidence="2" type="ORF">EDB92DRAFT_1180885</name>
</gene>
<sequence>MGKSAKVHKRTRKTASGASTALTTPPSKQPAPVAVASAAKKKASTRKGKAKRPRPSGAGPVLGGADYVDIMFGSRRREREEAQKLPRGDIDQ</sequence>
<reference evidence="2" key="1">
    <citation type="submission" date="2022-01" db="EMBL/GenBank/DDBJ databases">
        <title>Comparative genomics reveals a dynamic genome evolution in the ectomycorrhizal milk-cap (Lactarius) mushrooms.</title>
        <authorList>
            <consortium name="DOE Joint Genome Institute"/>
            <person name="Lebreton A."/>
            <person name="Tang N."/>
            <person name="Kuo A."/>
            <person name="LaButti K."/>
            <person name="Drula E."/>
            <person name="Barry K."/>
            <person name="Clum A."/>
            <person name="Lipzen A."/>
            <person name="Mousain D."/>
            <person name="Ng V."/>
            <person name="Wang R."/>
            <person name="Wang X."/>
            <person name="Dai Y."/>
            <person name="Henrissat B."/>
            <person name="Grigoriev I.V."/>
            <person name="Guerin-Laguette A."/>
            <person name="Yu F."/>
            <person name="Martin F.M."/>
        </authorList>
    </citation>
    <scope>NUCLEOTIDE SEQUENCE</scope>
    <source>
        <strain evidence="2">QP</strain>
    </source>
</reference>
<dbReference type="EMBL" id="JAKELL010000005">
    <property type="protein sequence ID" value="KAH8998532.1"/>
    <property type="molecule type" value="Genomic_DNA"/>
</dbReference>
<proteinExistence type="predicted"/>
<evidence type="ECO:0000256" key="1">
    <source>
        <dbReference type="SAM" id="MobiDB-lite"/>
    </source>
</evidence>
<keyword evidence="3" id="KW-1185">Reference proteome</keyword>
<dbReference type="AlphaFoldDB" id="A0AAD4LS54"/>
<evidence type="ECO:0000313" key="3">
    <source>
        <dbReference type="Proteomes" id="UP001201163"/>
    </source>
</evidence>
<comment type="caution">
    <text evidence="2">The sequence shown here is derived from an EMBL/GenBank/DDBJ whole genome shotgun (WGS) entry which is preliminary data.</text>
</comment>
<accession>A0AAD4LS54</accession>
<protein>
    <submittedName>
        <fullName evidence="2">Uncharacterized protein</fullName>
    </submittedName>
</protein>
<name>A0AAD4LS54_9AGAM</name>